<comment type="similarity">
    <text evidence="2">Belongs to the ABC transporter superfamily.</text>
</comment>
<dbReference type="PROSITE" id="PS50893">
    <property type="entry name" value="ABC_TRANSPORTER_2"/>
    <property type="match status" value="1"/>
</dbReference>
<dbReference type="Pfam" id="PF17912">
    <property type="entry name" value="OB_MalK"/>
    <property type="match status" value="1"/>
</dbReference>
<keyword evidence="7" id="KW-0067">ATP-binding</keyword>
<evidence type="ECO:0000256" key="4">
    <source>
        <dbReference type="ARBA" id="ARBA00022475"/>
    </source>
</evidence>
<organism evidence="10 11">
    <name type="scientific">Rhizobium rhizogenes (strain K84 / ATCC BAA-868)</name>
    <name type="common">Agrobacterium radiobacter</name>
    <dbReference type="NCBI Taxonomy" id="311403"/>
    <lineage>
        <taxon>Bacteria</taxon>
        <taxon>Pseudomonadati</taxon>
        <taxon>Pseudomonadota</taxon>
        <taxon>Alphaproteobacteria</taxon>
        <taxon>Hyphomicrobiales</taxon>
        <taxon>Rhizobiaceae</taxon>
        <taxon>Rhizobium/Agrobacterium group</taxon>
        <taxon>Rhizobium</taxon>
    </lineage>
</organism>
<dbReference type="SMART" id="SM00382">
    <property type="entry name" value="AAA"/>
    <property type="match status" value="1"/>
</dbReference>
<dbReference type="PANTHER" id="PTHR43875">
    <property type="entry name" value="MALTODEXTRIN IMPORT ATP-BINDING PROTEIN MSMX"/>
    <property type="match status" value="1"/>
</dbReference>
<dbReference type="Gene3D" id="2.40.50.100">
    <property type="match status" value="1"/>
</dbReference>
<evidence type="ECO:0000313" key="11">
    <source>
        <dbReference type="Proteomes" id="UP000001600"/>
    </source>
</evidence>
<dbReference type="AlphaFoldDB" id="B9J6Z9"/>
<dbReference type="STRING" id="311403.Arad_0406"/>
<evidence type="ECO:0000256" key="5">
    <source>
        <dbReference type="ARBA" id="ARBA00022519"/>
    </source>
</evidence>
<dbReference type="InterPro" id="IPR027417">
    <property type="entry name" value="P-loop_NTPase"/>
</dbReference>
<accession>B9J6Z9</accession>
<keyword evidence="5" id="KW-0997">Cell inner membrane</keyword>
<dbReference type="eggNOG" id="COG3842">
    <property type="taxonomic scope" value="Bacteria"/>
</dbReference>
<protein>
    <submittedName>
        <fullName evidence="10">Sugar uptake ABC transporter</fullName>
    </submittedName>
</protein>
<dbReference type="FunFam" id="3.40.50.300:FF:000042">
    <property type="entry name" value="Maltose/maltodextrin ABC transporter, ATP-binding protein"/>
    <property type="match status" value="1"/>
</dbReference>
<evidence type="ECO:0000256" key="2">
    <source>
        <dbReference type="ARBA" id="ARBA00005417"/>
    </source>
</evidence>
<dbReference type="Pfam" id="PF00005">
    <property type="entry name" value="ABC_tran"/>
    <property type="match status" value="1"/>
</dbReference>
<dbReference type="NCBIfam" id="NF008653">
    <property type="entry name" value="PRK11650.1"/>
    <property type="match status" value="1"/>
</dbReference>
<dbReference type="InterPro" id="IPR017871">
    <property type="entry name" value="ABC_transporter-like_CS"/>
</dbReference>
<dbReference type="InterPro" id="IPR003593">
    <property type="entry name" value="AAA+_ATPase"/>
</dbReference>
<dbReference type="Gene3D" id="2.40.50.140">
    <property type="entry name" value="Nucleic acid-binding proteins"/>
    <property type="match status" value="1"/>
</dbReference>
<feature type="domain" description="ABC transporter" evidence="9">
    <location>
        <begin position="4"/>
        <end position="234"/>
    </location>
</feature>
<proteinExistence type="inferred from homology"/>
<dbReference type="GO" id="GO:1990060">
    <property type="term" value="C:maltose transport complex"/>
    <property type="evidence" value="ECO:0007669"/>
    <property type="project" value="TreeGrafter"/>
</dbReference>
<dbReference type="SUPFAM" id="SSF52540">
    <property type="entry name" value="P-loop containing nucleoside triphosphate hydrolases"/>
    <property type="match status" value="1"/>
</dbReference>
<dbReference type="EMBL" id="CP000628">
    <property type="protein sequence ID" value="ACM25105.1"/>
    <property type="molecule type" value="Genomic_DNA"/>
</dbReference>
<dbReference type="RefSeq" id="WP_012650802.1">
    <property type="nucleotide sequence ID" value="NC_011985.1"/>
</dbReference>
<gene>
    <name evidence="10" type="ordered locus">Arad_0406</name>
</gene>
<evidence type="ECO:0000313" key="10">
    <source>
        <dbReference type="EMBL" id="ACM25105.1"/>
    </source>
</evidence>
<name>B9J6Z9_RHIR8</name>
<dbReference type="PANTHER" id="PTHR43875:SF3">
    <property type="entry name" value="MALTOSE_MALTODEXTRIN IMPORT ATP-BINDING PROTEIN MALK"/>
    <property type="match status" value="1"/>
</dbReference>
<dbReference type="HOGENOM" id="CLU_000604_1_1_5"/>
<dbReference type="InterPro" id="IPR012340">
    <property type="entry name" value="NA-bd_OB-fold"/>
</dbReference>
<dbReference type="InterPro" id="IPR047641">
    <property type="entry name" value="ABC_transpr_MalK/UgpC-like"/>
</dbReference>
<dbReference type="InterPro" id="IPR015855">
    <property type="entry name" value="ABC_transpr_MalK-like"/>
</dbReference>
<keyword evidence="8" id="KW-0472">Membrane</keyword>
<dbReference type="GO" id="GO:0055052">
    <property type="term" value="C:ATP-binding cassette (ABC) transporter complex, substrate-binding subunit-containing"/>
    <property type="evidence" value="ECO:0007669"/>
    <property type="project" value="TreeGrafter"/>
</dbReference>
<keyword evidence="4" id="KW-1003">Cell membrane</keyword>
<dbReference type="SUPFAM" id="SSF50331">
    <property type="entry name" value="MOP-like"/>
    <property type="match status" value="1"/>
</dbReference>
<dbReference type="InterPro" id="IPR008995">
    <property type="entry name" value="Mo/tungstate-bd_C_term_dom"/>
</dbReference>
<dbReference type="GO" id="GO:0016887">
    <property type="term" value="F:ATP hydrolysis activity"/>
    <property type="evidence" value="ECO:0007669"/>
    <property type="project" value="InterPro"/>
</dbReference>
<dbReference type="CDD" id="cd03301">
    <property type="entry name" value="ABC_MalK_N"/>
    <property type="match status" value="1"/>
</dbReference>
<sequence length="378" mass="41527">MGQLHLNQVKKFYGHFEVIKGVELDVTDGEFIVFVGPSGCGKSTLLRMIAGLDDVTSGDIMINGQRVNDLPPVKRGIAMVFQSYALYPHMTVFENIAFPLRVEKMPEDKLKARVEHAARILHLDQRLQQKPGMLSGGQRQRVAIGRAIVREPKIFLFDEPLSNLDAALRADMRIELAKLHRQLQATMIYVTHDQVEAMTMADRIVVLNAGEIAQTGEPLELYHKPANKFVAGFIGNPKMNFLPVICRGVSEAGVEVDYKGQMALLPVAPRDGVVGQELTLGIRPEHIQLGDGDISLTIMPSVIERLGAQTVAYAALEADSGENFCATLSGSIAIRPEVPLKTGIRTADCHLFDEDGVAFERRVELTDIDMGLLNPVAP</sequence>
<dbReference type="GO" id="GO:0005524">
    <property type="term" value="F:ATP binding"/>
    <property type="evidence" value="ECO:0007669"/>
    <property type="project" value="UniProtKB-KW"/>
</dbReference>
<dbReference type="PROSITE" id="PS00211">
    <property type="entry name" value="ABC_TRANSPORTER_1"/>
    <property type="match status" value="1"/>
</dbReference>
<dbReference type="Gene3D" id="3.40.50.300">
    <property type="entry name" value="P-loop containing nucleotide triphosphate hydrolases"/>
    <property type="match status" value="1"/>
</dbReference>
<dbReference type="InterPro" id="IPR040582">
    <property type="entry name" value="OB_MalK-like"/>
</dbReference>
<evidence type="ECO:0000256" key="8">
    <source>
        <dbReference type="ARBA" id="ARBA00023136"/>
    </source>
</evidence>
<evidence type="ECO:0000256" key="3">
    <source>
        <dbReference type="ARBA" id="ARBA00022448"/>
    </source>
</evidence>
<reference evidence="10 11" key="1">
    <citation type="journal article" date="2009" name="J. Bacteriol.">
        <title>Genome sequences of three Agrobacterium biovars help elucidate the evolution of multichromosome genomes in bacteria.</title>
        <authorList>
            <person name="Slater S.C."/>
            <person name="Goldman B.S."/>
            <person name="Goodner B."/>
            <person name="Setubal J.C."/>
            <person name="Farrand S.K."/>
            <person name="Nester E.W."/>
            <person name="Burr T.J."/>
            <person name="Banta L."/>
            <person name="Dickerman A.W."/>
            <person name="Paulsen I."/>
            <person name="Otten L."/>
            <person name="Suen G."/>
            <person name="Welch R."/>
            <person name="Almeida N.F."/>
            <person name="Arnold F."/>
            <person name="Burton O.T."/>
            <person name="Du Z."/>
            <person name="Ewing A."/>
            <person name="Godsy E."/>
            <person name="Heisel S."/>
            <person name="Houmiel K.L."/>
            <person name="Jhaveri J."/>
            <person name="Lu J."/>
            <person name="Miller N.M."/>
            <person name="Norton S."/>
            <person name="Chen Q."/>
            <person name="Phoolcharoen W."/>
            <person name="Ohlin V."/>
            <person name="Ondrusek D."/>
            <person name="Pride N."/>
            <person name="Stricklin S.L."/>
            <person name="Sun J."/>
            <person name="Wheeler C."/>
            <person name="Wilson L."/>
            <person name="Zhu H."/>
            <person name="Wood D.W."/>
        </authorList>
    </citation>
    <scope>NUCLEOTIDE SEQUENCE [LARGE SCALE GENOMIC DNA]</scope>
    <source>
        <strain evidence="11">K84 / ATCC BAA-868</strain>
    </source>
</reference>
<evidence type="ECO:0000259" key="9">
    <source>
        <dbReference type="PROSITE" id="PS50893"/>
    </source>
</evidence>
<keyword evidence="6" id="KW-0547">Nucleotide-binding</keyword>
<dbReference type="GO" id="GO:0015423">
    <property type="term" value="F:ABC-type maltose transporter activity"/>
    <property type="evidence" value="ECO:0007669"/>
    <property type="project" value="TreeGrafter"/>
</dbReference>
<evidence type="ECO:0000256" key="7">
    <source>
        <dbReference type="ARBA" id="ARBA00022840"/>
    </source>
</evidence>
<comment type="subcellular location">
    <subcellularLocation>
        <location evidence="1">Cell inner membrane</location>
        <topology evidence="1">Peripheral membrane protein</topology>
    </subcellularLocation>
</comment>
<evidence type="ECO:0000256" key="1">
    <source>
        <dbReference type="ARBA" id="ARBA00004417"/>
    </source>
</evidence>
<evidence type="ECO:0000256" key="6">
    <source>
        <dbReference type="ARBA" id="ARBA00022741"/>
    </source>
</evidence>
<dbReference type="KEGG" id="ara:Arad_0406"/>
<dbReference type="InterPro" id="IPR003439">
    <property type="entry name" value="ABC_transporter-like_ATP-bd"/>
</dbReference>
<keyword evidence="3" id="KW-0813">Transport</keyword>
<dbReference type="Proteomes" id="UP000001600">
    <property type="component" value="Chromosome 1"/>
</dbReference>